<keyword evidence="4" id="KW-1185">Reference proteome</keyword>
<keyword evidence="1" id="KW-0472">Membrane</keyword>
<dbReference type="PANTHER" id="PTHR31875">
    <property type="entry name" value="PROTEIN DEHYDRATION-INDUCED 19"/>
    <property type="match status" value="1"/>
</dbReference>
<keyword evidence="1" id="KW-0812">Transmembrane</keyword>
<feature type="domain" description="Di19 zinc-binding" evidence="2">
    <location>
        <begin position="45"/>
        <end position="77"/>
    </location>
</feature>
<dbReference type="AlphaFoldDB" id="A0AA88A7I4"/>
<evidence type="ECO:0000313" key="4">
    <source>
        <dbReference type="Proteomes" id="UP001187192"/>
    </source>
</evidence>
<gene>
    <name evidence="3" type="ORF">TIFTF001_019900</name>
</gene>
<sequence>MDADFWTSRLAAAKRQYTLQNHHQSSHLDRSSIDDFEVEDDVRPEFPCPFCYEDFDIASLCSHLEDEHSYESSVTMLPLRSYGFCMNIMVVLSETDLRRNVSFTFFRISTFILACYALVFSGLFPLLP</sequence>
<accession>A0AA88A7I4</accession>
<dbReference type="InterPro" id="IPR033347">
    <property type="entry name" value="Di19"/>
</dbReference>
<keyword evidence="1" id="KW-1133">Transmembrane helix</keyword>
<feature type="transmembrane region" description="Helical" evidence="1">
    <location>
        <begin position="105"/>
        <end position="127"/>
    </location>
</feature>
<reference evidence="3" key="1">
    <citation type="submission" date="2023-07" db="EMBL/GenBank/DDBJ databases">
        <title>draft genome sequence of fig (Ficus carica).</title>
        <authorList>
            <person name="Takahashi T."/>
            <person name="Nishimura K."/>
        </authorList>
    </citation>
    <scope>NUCLEOTIDE SEQUENCE</scope>
</reference>
<name>A0AA88A7I4_FICCA</name>
<dbReference type="EMBL" id="BTGU01000035">
    <property type="protein sequence ID" value="GMN50744.1"/>
    <property type="molecule type" value="Genomic_DNA"/>
</dbReference>
<dbReference type="Pfam" id="PF05605">
    <property type="entry name" value="zf-Di19"/>
    <property type="match status" value="1"/>
</dbReference>
<organism evidence="3 4">
    <name type="scientific">Ficus carica</name>
    <name type="common">Common fig</name>
    <dbReference type="NCBI Taxonomy" id="3494"/>
    <lineage>
        <taxon>Eukaryota</taxon>
        <taxon>Viridiplantae</taxon>
        <taxon>Streptophyta</taxon>
        <taxon>Embryophyta</taxon>
        <taxon>Tracheophyta</taxon>
        <taxon>Spermatophyta</taxon>
        <taxon>Magnoliopsida</taxon>
        <taxon>eudicotyledons</taxon>
        <taxon>Gunneridae</taxon>
        <taxon>Pentapetalae</taxon>
        <taxon>rosids</taxon>
        <taxon>fabids</taxon>
        <taxon>Rosales</taxon>
        <taxon>Moraceae</taxon>
        <taxon>Ficeae</taxon>
        <taxon>Ficus</taxon>
    </lineage>
</organism>
<dbReference type="Proteomes" id="UP001187192">
    <property type="component" value="Unassembled WGS sequence"/>
</dbReference>
<evidence type="ECO:0000259" key="2">
    <source>
        <dbReference type="Pfam" id="PF05605"/>
    </source>
</evidence>
<protein>
    <recommendedName>
        <fullName evidence="2">Di19 zinc-binding domain-containing protein</fullName>
    </recommendedName>
</protein>
<evidence type="ECO:0000256" key="1">
    <source>
        <dbReference type="SAM" id="Phobius"/>
    </source>
</evidence>
<dbReference type="PANTHER" id="PTHR31875:SF6">
    <property type="entry name" value="PROTEIN DEHYDRATION-INDUCED 19"/>
    <property type="match status" value="1"/>
</dbReference>
<dbReference type="InterPro" id="IPR008598">
    <property type="entry name" value="Di19_Zn-bd"/>
</dbReference>
<evidence type="ECO:0000313" key="3">
    <source>
        <dbReference type="EMBL" id="GMN50744.1"/>
    </source>
</evidence>
<proteinExistence type="predicted"/>
<comment type="caution">
    <text evidence="3">The sequence shown here is derived from an EMBL/GenBank/DDBJ whole genome shotgun (WGS) entry which is preliminary data.</text>
</comment>